<sequence>MTPFSNGVALFPLCSSGSSAKLSDELQLLRLVGEAFRRAEVATARQKALPMSYSSYSSSVRPADMMPMSYVGPGCVFTPPPRQLICGNPPDGQSPVAARSCVALDVAYYAPRLRSVIGRPVHNGEGGLGGAYGRSGGAFGSGCSGFDVHGGGRRDGNQE</sequence>
<accession>A0A0L0VZW8</accession>
<name>A0A0L0VZW8_9BASI</name>
<dbReference type="Proteomes" id="UP000054564">
    <property type="component" value="Unassembled WGS sequence"/>
</dbReference>
<dbReference type="EMBL" id="AJIL01000010">
    <property type="protein sequence ID" value="KNF04819.1"/>
    <property type="molecule type" value="Genomic_DNA"/>
</dbReference>
<organism evidence="1 2">
    <name type="scientific">Puccinia striiformis f. sp. tritici PST-78</name>
    <dbReference type="NCBI Taxonomy" id="1165861"/>
    <lineage>
        <taxon>Eukaryota</taxon>
        <taxon>Fungi</taxon>
        <taxon>Dikarya</taxon>
        <taxon>Basidiomycota</taxon>
        <taxon>Pucciniomycotina</taxon>
        <taxon>Pucciniomycetes</taxon>
        <taxon>Pucciniales</taxon>
        <taxon>Pucciniaceae</taxon>
        <taxon>Puccinia</taxon>
    </lineage>
</organism>
<reference evidence="2" key="1">
    <citation type="submission" date="2014-03" db="EMBL/GenBank/DDBJ databases">
        <title>The Genome Sequence of Puccinia striiformis f. sp. tritici PST-78.</title>
        <authorList>
            <consortium name="The Broad Institute Genome Sequencing Platform"/>
            <person name="Cuomo C."/>
            <person name="Hulbert S."/>
            <person name="Chen X."/>
            <person name="Walker B."/>
            <person name="Young S.K."/>
            <person name="Zeng Q."/>
            <person name="Gargeya S."/>
            <person name="Fitzgerald M."/>
            <person name="Haas B."/>
            <person name="Abouelleil A."/>
            <person name="Alvarado L."/>
            <person name="Arachchi H.M."/>
            <person name="Berlin A.M."/>
            <person name="Chapman S.B."/>
            <person name="Goldberg J."/>
            <person name="Griggs A."/>
            <person name="Gujja S."/>
            <person name="Hansen M."/>
            <person name="Howarth C."/>
            <person name="Imamovic A."/>
            <person name="Larimer J."/>
            <person name="McCowan C."/>
            <person name="Montmayeur A."/>
            <person name="Murphy C."/>
            <person name="Neiman D."/>
            <person name="Pearson M."/>
            <person name="Priest M."/>
            <person name="Roberts A."/>
            <person name="Saif S."/>
            <person name="Shea T."/>
            <person name="Sisk P."/>
            <person name="Sykes S."/>
            <person name="Wortman J."/>
            <person name="Nusbaum C."/>
            <person name="Birren B."/>
        </authorList>
    </citation>
    <scope>NUCLEOTIDE SEQUENCE [LARGE SCALE GENOMIC DNA]</scope>
    <source>
        <strain evidence="2">race PST-78</strain>
    </source>
</reference>
<comment type="caution">
    <text evidence="1">The sequence shown here is derived from an EMBL/GenBank/DDBJ whole genome shotgun (WGS) entry which is preliminary data.</text>
</comment>
<evidence type="ECO:0000313" key="2">
    <source>
        <dbReference type="Proteomes" id="UP000054564"/>
    </source>
</evidence>
<dbReference type="AlphaFoldDB" id="A0A0L0VZW8"/>
<gene>
    <name evidence="1" type="ORF">PSTG_01876</name>
</gene>
<proteinExistence type="predicted"/>
<protein>
    <submittedName>
        <fullName evidence="1">Uncharacterized protein</fullName>
    </submittedName>
</protein>
<keyword evidence="2" id="KW-1185">Reference proteome</keyword>
<evidence type="ECO:0000313" key="1">
    <source>
        <dbReference type="EMBL" id="KNF04819.1"/>
    </source>
</evidence>